<evidence type="ECO:0000256" key="3">
    <source>
        <dbReference type="ARBA" id="ARBA00009406"/>
    </source>
</evidence>
<comment type="catalytic activity">
    <reaction evidence="11">
        <text>N(6)-(pyridoxal phosphate)-L-lysyl-[4-amino-5-hydroxymethyl-2-methylpyrimidine phosphate synthase] + L-histidyl-[4-amino-5-hydroxymethyl-2-methylpyrimidine phosphate synthase] + 2 Fe(3+) + 4 H2O = L-lysyl-[4-amino-5-hydroxymethyl-2-methylpyrimidine phosphate synthase] + (2S)-2-amino-5-hydroxy-4-oxopentanoyl-[4-amino-5-hydroxymethyl-2-methylpyrimidine phosphate synthase] + 4-amino-2-methyl-5-(phosphooxymethyl)pyrimidine + 3-oxopropanoate + 2 Fe(2+) + 2 H(+)</text>
        <dbReference type="Rhea" id="RHEA:65756"/>
        <dbReference type="Rhea" id="RHEA-COMP:16892"/>
        <dbReference type="Rhea" id="RHEA-COMP:16893"/>
        <dbReference type="Rhea" id="RHEA-COMP:16894"/>
        <dbReference type="Rhea" id="RHEA-COMP:16895"/>
        <dbReference type="ChEBI" id="CHEBI:15377"/>
        <dbReference type="ChEBI" id="CHEBI:15378"/>
        <dbReference type="ChEBI" id="CHEBI:29033"/>
        <dbReference type="ChEBI" id="CHEBI:29034"/>
        <dbReference type="ChEBI" id="CHEBI:29969"/>
        <dbReference type="ChEBI" id="CHEBI:29979"/>
        <dbReference type="ChEBI" id="CHEBI:33190"/>
        <dbReference type="ChEBI" id="CHEBI:58354"/>
        <dbReference type="ChEBI" id="CHEBI:143915"/>
        <dbReference type="ChEBI" id="CHEBI:157692"/>
    </reaction>
    <physiologicalReaction direction="left-to-right" evidence="11">
        <dbReference type="Rhea" id="RHEA:65757"/>
    </physiologicalReaction>
</comment>
<dbReference type="InterPro" id="IPR027939">
    <property type="entry name" value="NMT1/THI5"/>
</dbReference>
<comment type="function">
    <text evidence="1">Responsible for the formation of the pyrimidine heterocycle in the thiamine biosynthesis pathway. Catalyzes the formation of hydroxymethylpyrimidine phosphate (HMP-P) from histidine and pyridoxal phosphate (PLP). The protein uses PLP and the active site histidine to form HMP-P, generating an inactive enzyme. The enzyme can only undergo a single turnover, which suggests it is a suicide enzyme.</text>
</comment>
<evidence type="ECO:0000259" key="12">
    <source>
        <dbReference type="Pfam" id="PF09084"/>
    </source>
</evidence>
<evidence type="ECO:0000256" key="11">
    <source>
        <dbReference type="ARBA" id="ARBA00048179"/>
    </source>
</evidence>
<dbReference type="GO" id="GO:0046872">
    <property type="term" value="F:metal ion binding"/>
    <property type="evidence" value="ECO:0007669"/>
    <property type="project" value="UniProtKB-KW"/>
</dbReference>
<evidence type="ECO:0000256" key="8">
    <source>
        <dbReference type="ARBA" id="ARBA00022977"/>
    </source>
</evidence>
<dbReference type="EMBL" id="OBQI01000009">
    <property type="protein sequence ID" value="SOC53510.1"/>
    <property type="molecule type" value="Genomic_DNA"/>
</dbReference>
<dbReference type="AlphaFoldDB" id="A0A285VHI2"/>
<comment type="similarity">
    <text evidence="3">Belongs to the NMT1/THI5 family.</text>
</comment>
<evidence type="ECO:0000313" key="13">
    <source>
        <dbReference type="EMBL" id="SOC53510.1"/>
    </source>
</evidence>
<evidence type="ECO:0000256" key="6">
    <source>
        <dbReference type="ARBA" id="ARBA00022723"/>
    </source>
</evidence>
<dbReference type="PANTHER" id="PTHR31528:SF1">
    <property type="entry name" value="4-AMINO-5-HYDROXYMETHYL-2-METHYLPYRIMIDINE PHOSPHATE SYNTHASE THI11-RELATED"/>
    <property type="match status" value="1"/>
</dbReference>
<keyword evidence="9" id="KW-0408">Iron</keyword>
<dbReference type="SUPFAM" id="SSF53850">
    <property type="entry name" value="Periplasmic binding protein-like II"/>
    <property type="match status" value="1"/>
</dbReference>
<organism evidence="13 14">
    <name type="scientific">Blastococcus aggregatus</name>
    <dbReference type="NCBI Taxonomy" id="38502"/>
    <lineage>
        <taxon>Bacteria</taxon>
        <taxon>Bacillati</taxon>
        <taxon>Actinomycetota</taxon>
        <taxon>Actinomycetes</taxon>
        <taxon>Geodermatophilales</taxon>
        <taxon>Geodermatophilaceae</taxon>
        <taxon>Blastococcus</taxon>
    </lineage>
</organism>
<name>A0A285VHI2_9ACTN</name>
<evidence type="ECO:0000256" key="2">
    <source>
        <dbReference type="ARBA" id="ARBA00004948"/>
    </source>
</evidence>
<accession>A0A285VHI2</accession>
<sequence>MSGRATVGLALEWFVNVDHAPIVVALERGLFDERGLDVHVVEPVDHEAGMALVAAGKLDLAITEPIHMPGERLEGYPIVAIGKYFETGFGLLLKKGVGLGDLAGTTIAAPLGTYAPAMVQAMAEYRGIALERDAVHYADVSYYLVDALRRNEAVGAFAAFENVEVLEARAAGIEVELLRFLDHDVPSPGHLVFCAHEDAVDDPERRDVLERFLGGVVAGVHAVREDPDGALETFLHVAPHLRGELTQQQWADTVGRFTDDLSLDPELWARLARFVHERGLVEREVSVKELLRPLGVTEQGG</sequence>
<evidence type="ECO:0000256" key="7">
    <source>
        <dbReference type="ARBA" id="ARBA00022898"/>
    </source>
</evidence>
<keyword evidence="6" id="KW-0479">Metal-binding</keyword>
<dbReference type="InterPro" id="IPR015168">
    <property type="entry name" value="SsuA/THI5"/>
</dbReference>
<gene>
    <name evidence="13" type="ORF">SAMN05660748_4474</name>
</gene>
<dbReference type="Gene3D" id="3.40.190.10">
    <property type="entry name" value="Periplasmic binding protein-like II"/>
    <property type="match status" value="2"/>
</dbReference>
<evidence type="ECO:0000256" key="9">
    <source>
        <dbReference type="ARBA" id="ARBA00023004"/>
    </source>
</evidence>
<dbReference type="GO" id="GO:0016740">
    <property type="term" value="F:transferase activity"/>
    <property type="evidence" value="ECO:0007669"/>
    <property type="project" value="UniProtKB-KW"/>
</dbReference>
<keyword evidence="14" id="KW-1185">Reference proteome</keyword>
<keyword evidence="5" id="KW-0808">Transferase</keyword>
<evidence type="ECO:0000256" key="10">
    <source>
        <dbReference type="ARBA" id="ARBA00033171"/>
    </source>
</evidence>
<feature type="domain" description="SsuA/THI5-like" evidence="12">
    <location>
        <begin position="16"/>
        <end position="230"/>
    </location>
</feature>
<evidence type="ECO:0000256" key="1">
    <source>
        <dbReference type="ARBA" id="ARBA00003469"/>
    </source>
</evidence>
<comment type="pathway">
    <text evidence="2">Cofactor biosynthesis; thiamine diphosphate biosynthesis.</text>
</comment>
<proteinExistence type="inferred from homology"/>
<evidence type="ECO:0000256" key="5">
    <source>
        <dbReference type="ARBA" id="ARBA00022679"/>
    </source>
</evidence>
<dbReference type="PANTHER" id="PTHR31528">
    <property type="entry name" value="4-AMINO-5-HYDROXYMETHYL-2-METHYLPYRIMIDINE PHOSPHATE SYNTHASE THI11-RELATED"/>
    <property type="match status" value="1"/>
</dbReference>
<protein>
    <recommendedName>
        <fullName evidence="10">Thiamine pyrimidine synthase</fullName>
    </recommendedName>
</protein>
<reference evidence="14" key="1">
    <citation type="submission" date="2017-08" db="EMBL/GenBank/DDBJ databases">
        <authorList>
            <person name="Varghese N."/>
            <person name="Submissions S."/>
        </authorList>
    </citation>
    <scope>NUCLEOTIDE SEQUENCE [LARGE SCALE GENOMIC DNA]</scope>
    <source>
        <strain evidence="14">DSM 4725</strain>
    </source>
</reference>
<evidence type="ECO:0000313" key="14">
    <source>
        <dbReference type="Proteomes" id="UP000219435"/>
    </source>
</evidence>
<evidence type="ECO:0000256" key="4">
    <source>
        <dbReference type="ARBA" id="ARBA00011738"/>
    </source>
</evidence>
<dbReference type="RefSeq" id="WP_176523088.1">
    <property type="nucleotide sequence ID" value="NZ_OBQI01000009.1"/>
</dbReference>
<comment type="subunit">
    <text evidence="4">Homodimer.</text>
</comment>
<dbReference type="Pfam" id="PF09084">
    <property type="entry name" value="NMT1"/>
    <property type="match status" value="1"/>
</dbReference>
<dbReference type="GO" id="GO:0009228">
    <property type="term" value="P:thiamine biosynthetic process"/>
    <property type="evidence" value="ECO:0007669"/>
    <property type="project" value="UniProtKB-KW"/>
</dbReference>
<keyword evidence="7" id="KW-0663">Pyridoxal phosphate</keyword>
<dbReference type="Proteomes" id="UP000219435">
    <property type="component" value="Unassembled WGS sequence"/>
</dbReference>
<keyword evidence="8" id="KW-0784">Thiamine biosynthesis</keyword>